<dbReference type="OrthoDB" id="831253at2"/>
<accession>A0A399DBN3</accession>
<feature type="domain" description="F5/8 type C" evidence="2">
    <location>
        <begin position="231"/>
        <end position="371"/>
    </location>
</feature>
<comment type="caution">
    <text evidence="3">The sequence shown here is derived from an EMBL/GenBank/DDBJ whole genome shotgun (WGS) entry which is preliminary data.</text>
</comment>
<evidence type="ECO:0000313" key="4">
    <source>
        <dbReference type="Proteomes" id="UP000266441"/>
    </source>
</evidence>
<proteinExistence type="predicted"/>
<organism evidence="3 4">
    <name type="scientific">Mariniphaga sediminis</name>
    <dbReference type="NCBI Taxonomy" id="1628158"/>
    <lineage>
        <taxon>Bacteria</taxon>
        <taxon>Pseudomonadati</taxon>
        <taxon>Bacteroidota</taxon>
        <taxon>Bacteroidia</taxon>
        <taxon>Marinilabiliales</taxon>
        <taxon>Prolixibacteraceae</taxon>
        <taxon>Mariniphaga</taxon>
    </lineage>
</organism>
<dbReference type="Gene3D" id="2.60.120.260">
    <property type="entry name" value="Galactose-binding domain-like"/>
    <property type="match status" value="1"/>
</dbReference>
<dbReference type="InterPro" id="IPR008979">
    <property type="entry name" value="Galactose-bd-like_sf"/>
</dbReference>
<dbReference type="EMBL" id="QWET01000001">
    <property type="protein sequence ID" value="RIH67240.1"/>
    <property type="molecule type" value="Genomic_DNA"/>
</dbReference>
<name>A0A399DBN3_9BACT</name>
<feature type="chain" id="PRO_5017196267" description="F5/8 type C domain-containing protein" evidence="1">
    <location>
        <begin position="20"/>
        <end position="374"/>
    </location>
</feature>
<dbReference type="Pfam" id="PF00754">
    <property type="entry name" value="F5_F8_type_C"/>
    <property type="match status" value="1"/>
</dbReference>
<dbReference type="Pfam" id="PF16389">
    <property type="entry name" value="DUF4998"/>
    <property type="match status" value="1"/>
</dbReference>
<reference evidence="3 4" key="1">
    <citation type="journal article" date="2015" name="Int. J. Syst. Evol. Microbiol.">
        <title>Mariniphaga sediminis sp. nov., isolated from coastal sediment.</title>
        <authorList>
            <person name="Wang F.Q."/>
            <person name="Shen Q.Y."/>
            <person name="Chen G.J."/>
            <person name="Du Z.J."/>
        </authorList>
    </citation>
    <scope>NUCLEOTIDE SEQUENCE [LARGE SCALE GENOMIC DNA]</scope>
    <source>
        <strain evidence="3 4">SY21</strain>
    </source>
</reference>
<gene>
    <name evidence="3" type="ORF">D1164_02115</name>
</gene>
<protein>
    <recommendedName>
        <fullName evidence="2">F5/8 type C domain-containing protein</fullName>
    </recommendedName>
</protein>
<evidence type="ECO:0000313" key="3">
    <source>
        <dbReference type="EMBL" id="RIH67240.1"/>
    </source>
</evidence>
<keyword evidence="4" id="KW-1185">Reference proteome</keyword>
<sequence>MKKILSIIIPLTALAFVFAGCSDMNEKHELFMEEGERIYIGKVDSLKVFPGENCVNLRFWASDPRVKSVGFYWTPYSDSLLTDIKKTSPVDSFEVFIGEASGSNPIQEGSYMLKAVTYDNAGHSSIPYETTMTIYGDRYRSTLTNRVLSSMEYTNETGSLSLYFAGPLNEQDMGIEISYADRDGNTQKEVIPNAEITSPVTFTNVDVEKGVFYRTMFLPEPTAIDTFFTDFSPIEIVEVVNVALNKPVQTSGNYNSKYIGPNAVDGIISEASRWLSARSGEHWIEIDLEEEYTINAIKTWTGSGGFNSPTVNFSFQAEINGEWVNILEITGNSDPQFAAVFSEVTTSKVRYFVPDYSGNMIRLFEIEVLATIRY</sequence>
<feature type="signal peptide" evidence="1">
    <location>
        <begin position="1"/>
        <end position="19"/>
    </location>
</feature>
<dbReference type="RefSeq" id="WP_119348264.1">
    <property type="nucleotide sequence ID" value="NZ_JBFHKJ010000329.1"/>
</dbReference>
<dbReference type="InterPro" id="IPR000421">
    <property type="entry name" value="FA58C"/>
</dbReference>
<dbReference type="PROSITE" id="PS50022">
    <property type="entry name" value="FA58C_3"/>
    <property type="match status" value="1"/>
</dbReference>
<dbReference type="AlphaFoldDB" id="A0A399DBN3"/>
<evidence type="ECO:0000259" key="2">
    <source>
        <dbReference type="PROSITE" id="PS50022"/>
    </source>
</evidence>
<dbReference type="PROSITE" id="PS51257">
    <property type="entry name" value="PROKAR_LIPOPROTEIN"/>
    <property type="match status" value="1"/>
</dbReference>
<evidence type="ECO:0000256" key="1">
    <source>
        <dbReference type="SAM" id="SignalP"/>
    </source>
</evidence>
<keyword evidence="1" id="KW-0732">Signal</keyword>
<dbReference type="Proteomes" id="UP000266441">
    <property type="component" value="Unassembled WGS sequence"/>
</dbReference>
<dbReference type="SUPFAM" id="SSF49785">
    <property type="entry name" value="Galactose-binding domain-like"/>
    <property type="match status" value="1"/>
</dbReference>